<feature type="signal peptide" evidence="1">
    <location>
        <begin position="1"/>
        <end position="21"/>
    </location>
</feature>
<comment type="caution">
    <text evidence="3">The sequence shown here is derived from an EMBL/GenBank/DDBJ whole genome shotgun (WGS) entry which is preliminary data.</text>
</comment>
<dbReference type="InterPro" id="IPR010425">
    <property type="entry name" value="Caps_synth_GfcC-like_C"/>
</dbReference>
<organism evidence="3 4">
    <name type="scientific">Spongiibacter pelagi</name>
    <dbReference type="NCBI Taxonomy" id="2760804"/>
    <lineage>
        <taxon>Bacteria</taxon>
        <taxon>Pseudomonadati</taxon>
        <taxon>Pseudomonadota</taxon>
        <taxon>Gammaproteobacteria</taxon>
        <taxon>Cellvibrionales</taxon>
        <taxon>Spongiibacteraceae</taxon>
        <taxon>Spongiibacter</taxon>
    </lineage>
</organism>
<name>A0A927GV94_9GAMM</name>
<feature type="domain" description="Capsule biosynthesis GfcC-like C-terminal" evidence="2">
    <location>
        <begin position="171"/>
        <end position="261"/>
    </location>
</feature>
<gene>
    <name evidence="3" type="ORF">IB286_02380</name>
</gene>
<dbReference type="AlphaFoldDB" id="A0A927GV94"/>
<evidence type="ECO:0000259" key="2">
    <source>
        <dbReference type="Pfam" id="PF06251"/>
    </source>
</evidence>
<dbReference type="EMBL" id="JACXLD010000001">
    <property type="protein sequence ID" value="MBD2857838.1"/>
    <property type="molecule type" value="Genomic_DNA"/>
</dbReference>
<dbReference type="RefSeq" id="WP_190762055.1">
    <property type="nucleotide sequence ID" value="NZ_JACXLD010000001.1"/>
</dbReference>
<dbReference type="Pfam" id="PF06251">
    <property type="entry name" value="Caps_syn_GfcC_C"/>
    <property type="match status" value="1"/>
</dbReference>
<dbReference type="Proteomes" id="UP000610558">
    <property type="component" value="Unassembled WGS sequence"/>
</dbReference>
<evidence type="ECO:0000256" key="1">
    <source>
        <dbReference type="SAM" id="SignalP"/>
    </source>
</evidence>
<feature type="chain" id="PRO_5037737270" evidence="1">
    <location>
        <begin position="22"/>
        <end position="261"/>
    </location>
</feature>
<dbReference type="Gene3D" id="3.10.560.10">
    <property type="entry name" value="Outer membrane lipoprotein wza domain like"/>
    <property type="match status" value="1"/>
</dbReference>
<sequence length="261" mass="28959">MRFRALFVFIASLIILPSAFAQTTQVEYRFIGAGLSASAKNKASLSFVESPRLDQLVLQGLAALNLTQDQVDWLSSRMYNRDAEFTLKEQVVAGLAKRAEHACGNTQRNGIALNSTLRRTSFAQRLYAPLDPDITRLDIEKNSKIHGRVLVTFASNQSPSPIEIFGNVEHPGRYPWRSRVSARDYLKNSGNLAIAGQRVVVIQPDGVQQAHSLGRFQGDFQDIAPGALIYVPFDFCDTFTALSDRADLDQMIMNLLGSRLP</sequence>
<keyword evidence="1" id="KW-0732">Signal</keyword>
<evidence type="ECO:0000313" key="4">
    <source>
        <dbReference type="Proteomes" id="UP000610558"/>
    </source>
</evidence>
<evidence type="ECO:0000313" key="3">
    <source>
        <dbReference type="EMBL" id="MBD2857838.1"/>
    </source>
</evidence>
<accession>A0A927GV94</accession>
<proteinExistence type="predicted"/>
<protein>
    <submittedName>
        <fullName evidence="3">Capsule biosynthesis GfcC family protein</fullName>
    </submittedName>
</protein>
<reference evidence="3" key="1">
    <citation type="submission" date="2020-09" db="EMBL/GenBank/DDBJ databases">
        <authorList>
            <person name="Yoon J.-W."/>
        </authorList>
    </citation>
    <scope>NUCLEOTIDE SEQUENCE</scope>
    <source>
        <strain evidence="3">KMU-158</strain>
    </source>
</reference>
<keyword evidence="4" id="KW-1185">Reference proteome</keyword>